<evidence type="ECO:0000313" key="3">
    <source>
        <dbReference type="EMBL" id="MBB4934915.1"/>
    </source>
</evidence>
<protein>
    <submittedName>
        <fullName evidence="3">Nucleotide-binding universal stress UspA family protein</fullName>
    </submittedName>
</protein>
<dbReference type="PANTHER" id="PTHR31964">
    <property type="entry name" value="ADENINE NUCLEOTIDE ALPHA HYDROLASES-LIKE SUPERFAMILY PROTEIN"/>
    <property type="match status" value="1"/>
</dbReference>
<dbReference type="PANTHER" id="PTHR31964:SF113">
    <property type="entry name" value="USPA DOMAIN-CONTAINING PROTEIN"/>
    <property type="match status" value="1"/>
</dbReference>
<accession>A0A7W7RMW0</accession>
<comment type="similarity">
    <text evidence="1">Belongs to the universal stress protein A family.</text>
</comment>
<gene>
    <name evidence="3" type="ORF">F4561_005809</name>
</gene>
<dbReference type="SUPFAM" id="SSF52402">
    <property type="entry name" value="Adenine nucleotide alpha hydrolases-like"/>
    <property type="match status" value="2"/>
</dbReference>
<name>A0A7W7RMW0_9ACTN</name>
<dbReference type="InterPro" id="IPR006016">
    <property type="entry name" value="UspA"/>
</dbReference>
<dbReference type="Proteomes" id="UP000523007">
    <property type="component" value="Unassembled WGS sequence"/>
</dbReference>
<dbReference type="PRINTS" id="PR01438">
    <property type="entry name" value="UNVRSLSTRESS"/>
</dbReference>
<organism evidence="3 4">
    <name type="scientific">Lipingzhangella halophila</name>
    <dbReference type="NCBI Taxonomy" id="1783352"/>
    <lineage>
        <taxon>Bacteria</taxon>
        <taxon>Bacillati</taxon>
        <taxon>Actinomycetota</taxon>
        <taxon>Actinomycetes</taxon>
        <taxon>Streptosporangiales</taxon>
        <taxon>Nocardiopsidaceae</taxon>
        <taxon>Lipingzhangella</taxon>
    </lineage>
</organism>
<dbReference type="InterPro" id="IPR006015">
    <property type="entry name" value="Universal_stress_UspA"/>
</dbReference>
<feature type="domain" description="UspA" evidence="2">
    <location>
        <begin position="12"/>
        <end position="147"/>
    </location>
</feature>
<dbReference type="AlphaFoldDB" id="A0A7W7RMW0"/>
<comment type="caution">
    <text evidence="3">The sequence shown here is derived from an EMBL/GenBank/DDBJ whole genome shotgun (WGS) entry which is preliminary data.</text>
</comment>
<reference evidence="3 4" key="1">
    <citation type="submission" date="2020-08" db="EMBL/GenBank/DDBJ databases">
        <title>Sequencing the genomes of 1000 actinobacteria strains.</title>
        <authorList>
            <person name="Klenk H.-P."/>
        </authorList>
    </citation>
    <scope>NUCLEOTIDE SEQUENCE [LARGE SCALE GENOMIC DNA]</scope>
    <source>
        <strain evidence="3 4">DSM 102030</strain>
    </source>
</reference>
<proteinExistence type="inferred from homology"/>
<dbReference type="RefSeq" id="WP_184584644.1">
    <property type="nucleotide sequence ID" value="NZ_JACHJT010000002.1"/>
</dbReference>
<evidence type="ECO:0000313" key="4">
    <source>
        <dbReference type="Proteomes" id="UP000523007"/>
    </source>
</evidence>
<sequence>MTAKPTVRRWPIVVGVDGSDADTAAMEWAAGEAVRRRAALRLVHAQELPPWLARDPRLRERITESATERTEELFQRARGLAHARDPELVVGSQLEWGSAAGALLNAAHEAVLVVMGAATSEDQHHISLRPVASHVAAHAPCPVVVARDPAGSSAGGSVIVGVDGSRVSEQAVEFAFEEADYRGTGVVALMAWGPEPAAWPMMPEGADPQHDLAAATLAESVAGMRERYPDVPLEQRVVPSHPVRGFLDAAPEAALLVVGSHGHGWFPGLLLGSVSNALIRRSPVPLAVVRAPGHRS</sequence>
<feature type="domain" description="UspA" evidence="2">
    <location>
        <begin position="158"/>
        <end position="290"/>
    </location>
</feature>
<evidence type="ECO:0000259" key="2">
    <source>
        <dbReference type="Pfam" id="PF00582"/>
    </source>
</evidence>
<dbReference type="EMBL" id="JACHJT010000002">
    <property type="protein sequence ID" value="MBB4934915.1"/>
    <property type="molecule type" value="Genomic_DNA"/>
</dbReference>
<dbReference type="Pfam" id="PF00582">
    <property type="entry name" value="Usp"/>
    <property type="match status" value="2"/>
</dbReference>
<dbReference type="Gene3D" id="3.40.50.620">
    <property type="entry name" value="HUPs"/>
    <property type="match status" value="2"/>
</dbReference>
<dbReference type="InterPro" id="IPR014729">
    <property type="entry name" value="Rossmann-like_a/b/a_fold"/>
</dbReference>
<keyword evidence="4" id="KW-1185">Reference proteome</keyword>
<evidence type="ECO:0000256" key="1">
    <source>
        <dbReference type="ARBA" id="ARBA00008791"/>
    </source>
</evidence>